<comment type="caution">
    <text evidence="2">The sequence shown here is derived from an EMBL/GenBank/DDBJ whole genome shotgun (WGS) entry which is preliminary data.</text>
</comment>
<evidence type="ECO:0000313" key="2">
    <source>
        <dbReference type="EMBL" id="OTA40291.1"/>
    </source>
</evidence>
<accession>A0A1Y2T1C9</accession>
<dbReference type="Proteomes" id="UP000194267">
    <property type="component" value="Unassembled WGS sequence"/>
</dbReference>
<dbReference type="PANTHER" id="PTHR34215">
    <property type="entry name" value="BLL0784 PROTEIN"/>
    <property type="match status" value="1"/>
</dbReference>
<dbReference type="PANTHER" id="PTHR34215:SF1">
    <property type="entry name" value="YLXR DOMAIN-CONTAINING PROTEIN"/>
    <property type="match status" value="1"/>
</dbReference>
<protein>
    <submittedName>
        <fullName evidence="2">Nucleic acid-binding protein</fullName>
    </submittedName>
</protein>
<reference evidence="3" key="1">
    <citation type="submission" date="2016-04" db="EMBL/GenBank/DDBJ databases">
        <authorList>
            <person name="Antunes L.P."/>
            <person name="Martins L.F."/>
            <person name="Pereira R.V."/>
            <person name="Thomas A.M."/>
            <person name="Barbosa D."/>
            <person name="Nascimento L."/>
            <person name="Silva G.M."/>
            <person name="Condomitti G.W."/>
            <person name="Digiampietri L.A."/>
            <person name="Lombardi K.C."/>
            <person name="Ramos P.L."/>
            <person name="Quaggio R.B."/>
            <person name="Oliveira J.C."/>
            <person name="Pascon R.C."/>
            <person name="Cruz J.B."/>
            <person name="Silva A.M."/>
            <person name="Setubal J.C."/>
        </authorList>
    </citation>
    <scope>NUCLEOTIDE SEQUENCE [LARGE SCALE GENOMIC DNA]</scope>
</reference>
<dbReference type="Gene3D" id="3.30.1230.10">
    <property type="entry name" value="YlxR-like"/>
    <property type="match status" value="1"/>
</dbReference>
<evidence type="ECO:0000313" key="3">
    <source>
        <dbReference type="Proteomes" id="UP000194267"/>
    </source>
</evidence>
<dbReference type="InterPro" id="IPR007393">
    <property type="entry name" value="YlxR_dom"/>
</dbReference>
<dbReference type="NCBIfam" id="NF047356">
    <property type="entry name" value="RNA_bind_RnpM"/>
    <property type="match status" value="1"/>
</dbReference>
<feature type="domain" description="YlxR" evidence="1">
    <location>
        <begin position="15"/>
        <end position="90"/>
    </location>
</feature>
<evidence type="ECO:0000259" key="1">
    <source>
        <dbReference type="Pfam" id="PF04296"/>
    </source>
</evidence>
<dbReference type="InterPro" id="IPR035931">
    <property type="entry name" value="YlxR-like_sf"/>
</dbReference>
<name>A0A1Y2T1C9_SYMTR</name>
<gene>
    <name evidence="2" type="ORF">A6D92_19900</name>
</gene>
<dbReference type="EMBL" id="LWLV01002135">
    <property type="protein sequence ID" value="OTA40291.1"/>
    <property type="molecule type" value="Genomic_DNA"/>
</dbReference>
<organism evidence="2 3">
    <name type="scientific">Symbiobacterium thermophilum</name>
    <dbReference type="NCBI Taxonomy" id="2734"/>
    <lineage>
        <taxon>Bacteria</taxon>
        <taxon>Bacillati</taxon>
        <taxon>Bacillota</taxon>
        <taxon>Clostridia</taxon>
        <taxon>Eubacteriales</taxon>
        <taxon>Symbiobacteriaceae</taxon>
        <taxon>Symbiobacterium</taxon>
    </lineage>
</organism>
<dbReference type="Pfam" id="PF04296">
    <property type="entry name" value="YlxR"/>
    <property type="match status" value="1"/>
</dbReference>
<dbReference type="AlphaFoldDB" id="A0A1Y2T1C9"/>
<dbReference type="CDD" id="cd00279">
    <property type="entry name" value="YlxR"/>
    <property type="match status" value="1"/>
</dbReference>
<dbReference type="InterPro" id="IPR037465">
    <property type="entry name" value="YlxR"/>
</dbReference>
<sequence>MAKGQQPKVKKVPQRMCVGCGQMRPKKELIRVVRTPEGAIELDTSPSRKRPGRGAYLCPDRECLAKAVKGKRLERSLEHPISDEVWAQLEAQIGVVKAE</sequence>
<dbReference type="SUPFAM" id="SSF64376">
    <property type="entry name" value="YlxR-like"/>
    <property type="match status" value="1"/>
</dbReference>
<proteinExistence type="predicted"/>